<keyword evidence="1" id="KW-0472">Membrane</keyword>
<protein>
    <submittedName>
        <fullName evidence="2">Uncharacterized protein</fullName>
    </submittedName>
</protein>
<gene>
    <name evidence="2" type="ORF">QLX08_011184</name>
</gene>
<proteinExistence type="predicted"/>
<sequence length="84" mass="9724">MSRYPFVDSLRHVASAFLFLWIVVILPNDWIDRASIEPLGNPWGHNGSTTWNAVNHRLHGSVYWPFSDGWPEHAFRDAVSTYLQ</sequence>
<reference evidence="2 3" key="1">
    <citation type="submission" date="2024-05" db="EMBL/GenBank/DDBJ databases">
        <title>The nuclear and mitochondrial genome assemblies of Tetragonisca angustula (Apidae: Meliponini), a tiny yet remarkable pollinator in the Neotropics.</title>
        <authorList>
            <person name="Ferrari R."/>
            <person name="Ricardo P.C."/>
            <person name="Dias F.C."/>
            <person name="Araujo N.S."/>
            <person name="Soares D.O."/>
            <person name="Zhou Q.-S."/>
            <person name="Zhu C.-D."/>
            <person name="Coutinho L."/>
            <person name="Airas M.C."/>
            <person name="Batista T.M."/>
        </authorList>
    </citation>
    <scope>NUCLEOTIDE SEQUENCE [LARGE SCALE GENOMIC DNA]</scope>
    <source>
        <strain evidence="2">ASF017062</strain>
        <tissue evidence="2">Abdomen</tissue>
    </source>
</reference>
<keyword evidence="3" id="KW-1185">Reference proteome</keyword>
<evidence type="ECO:0000313" key="2">
    <source>
        <dbReference type="EMBL" id="KAK9294098.1"/>
    </source>
</evidence>
<accession>A0AAW0Z9Q1</accession>
<evidence type="ECO:0000313" key="3">
    <source>
        <dbReference type="Proteomes" id="UP001432146"/>
    </source>
</evidence>
<feature type="transmembrane region" description="Helical" evidence="1">
    <location>
        <begin position="12"/>
        <end position="31"/>
    </location>
</feature>
<keyword evidence="1" id="KW-0812">Transmembrane</keyword>
<evidence type="ECO:0000256" key="1">
    <source>
        <dbReference type="SAM" id="Phobius"/>
    </source>
</evidence>
<comment type="caution">
    <text evidence="2">The sequence shown here is derived from an EMBL/GenBank/DDBJ whole genome shotgun (WGS) entry which is preliminary data.</text>
</comment>
<dbReference type="EMBL" id="JAWNGG020000349">
    <property type="protein sequence ID" value="KAK9294098.1"/>
    <property type="molecule type" value="Genomic_DNA"/>
</dbReference>
<dbReference type="Proteomes" id="UP001432146">
    <property type="component" value="Unassembled WGS sequence"/>
</dbReference>
<organism evidence="2 3">
    <name type="scientific">Tetragonisca angustula</name>
    <dbReference type="NCBI Taxonomy" id="166442"/>
    <lineage>
        <taxon>Eukaryota</taxon>
        <taxon>Metazoa</taxon>
        <taxon>Ecdysozoa</taxon>
        <taxon>Arthropoda</taxon>
        <taxon>Hexapoda</taxon>
        <taxon>Insecta</taxon>
        <taxon>Pterygota</taxon>
        <taxon>Neoptera</taxon>
        <taxon>Endopterygota</taxon>
        <taxon>Hymenoptera</taxon>
        <taxon>Apocrita</taxon>
        <taxon>Aculeata</taxon>
        <taxon>Apoidea</taxon>
        <taxon>Anthophila</taxon>
        <taxon>Apidae</taxon>
        <taxon>Tetragonisca</taxon>
    </lineage>
</organism>
<keyword evidence="1" id="KW-1133">Transmembrane helix</keyword>
<dbReference type="AlphaFoldDB" id="A0AAW0Z9Q1"/>
<name>A0AAW0Z9Q1_9HYME</name>